<feature type="region of interest" description="Disordered" evidence="1">
    <location>
        <begin position="64"/>
        <end position="84"/>
    </location>
</feature>
<proteinExistence type="predicted"/>
<evidence type="ECO:0000256" key="1">
    <source>
        <dbReference type="SAM" id="MobiDB-lite"/>
    </source>
</evidence>
<dbReference type="EMBL" id="LIAE01009818">
    <property type="protein sequence ID" value="PAV68088.1"/>
    <property type="molecule type" value="Genomic_DNA"/>
</dbReference>
<gene>
    <name evidence="2" type="ORF">WR25_05686</name>
</gene>
<accession>A0A2A2K2E0</accession>
<evidence type="ECO:0000313" key="2">
    <source>
        <dbReference type="EMBL" id="PAV68088.1"/>
    </source>
</evidence>
<name>A0A2A2K2E0_9BILA</name>
<feature type="compositionally biased region" description="Basic and acidic residues" evidence="1">
    <location>
        <begin position="69"/>
        <end position="79"/>
    </location>
</feature>
<organism evidence="2 3">
    <name type="scientific">Diploscapter pachys</name>
    <dbReference type="NCBI Taxonomy" id="2018661"/>
    <lineage>
        <taxon>Eukaryota</taxon>
        <taxon>Metazoa</taxon>
        <taxon>Ecdysozoa</taxon>
        <taxon>Nematoda</taxon>
        <taxon>Chromadorea</taxon>
        <taxon>Rhabditida</taxon>
        <taxon>Rhabditina</taxon>
        <taxon>Rhabditomorpha</taxon>
        <taxon>Rhabditoidea</taxon>
        <taxon>Rhabditidae</taxon>
        <taxon>Diploscapter</taxon>
    </lineage>
</organism>
<dbReference type="Proteomes" id="UP000218231">
    <property type="component" value="Unassembled WGS sequence"/>
</dbReference>
<evidence type="ECO:0000313" key="3">
    <source>
        <dbReference type="Proteomes" id="UP000218231"/>
    </source>
</evidence>
<feature type="region of interest" description="Disordered" evidence="1">
    <location>
        <begin position="1"/>
        <end position="22"/>
    </location>
</feature>
<reference evidence="2 3" key="1">
    <citation type="journal article" date="2017" name="Curr. Biol.">
        <title>Genome architecture and evolution of a unichromosomal asexual nematode.</title>
        <authorList>
            <person name="Fradin H."/>
            <person name="Zegar C."/>
            <person name="Gutwein M."/>
            <person name="Lucas J."/>
            <person name="Kovtun M."/>
            <person name="Corcoran D."/>
            <person name="Baugh L.R."/>
            <person name="Kiontke K."/>
            <person name="Gunsalus K."/>
            <person name="Fitch D.H."/>
            <person name="Piano F."/>
        </authorList>
    </citation>
    <scope>NUCLEOTIDE SEQUENCE [LARGE SCALE GENOMIC DNA]</scope>
    <source>
        <strain evidence="2">PF1309</strain>
    </source>
</reference>
<keyword evidence="3" id="KW-1185">Reference proteome</keyword>
<comment type="caution">
    <text evidence="2">The sequence shown here is derived from an EMBL/GenBank/DDBJ whole genome shotgun (WGS) entry which is preliminary data.</text>
</comment>
<protein>
    <submittedName>
        <fullName evidence="2">Uncharacterized protein</fullName>
    </submittedName>
</protein>
<dbReference type="AlphaFoldDB" id="A0A2A2K2E0"/>
<sequence>MGHDRGVRDAQPGDAAHTQLRVDDGGGIAAHAARTDGVIDRIGMVADELAQRVVVVLAGAIDRAPLQPGERRGRDDPLRNARARQQRIHVARIGQKAGIDDRCVAHVGAAQP</sequence>